<evidence type="ECO:0000313" key="2">
    <source>
        <dbReference type="Proteomes" id="UP000504628"/>
    </source>
</evidence>
<keyword evidence="1" id="KW-0472">Membrane</keyword>
<accession>A0A7E6DUC9</accession>
<dbReference type="GeneID" id="118500778"/>
<dbReference type="InterPro" id="IPR029395">
    <property type="entry name" value="DUF4514"/>
</dbReference>
<proteinExistence type="predicted"/>
<evidence type="ECO:0000256" key="1">
    <source>
        <dbReference type="SAM" id="Phobius"/>
    </source>
</evidence>
<reference evidence="3 4" key="1">
    <citation type="submission" date="2025-04" db="UniProtKB">
        <authorList>
            <consortium name="RefSeq"/>
        </authorList>
    </citation>
    <scope>IDENTIFICATION</scope>
    <source>
        <tissue evidence="3 4">Muscle</tissue>
    </source>
</reference>
<protein>
    <submittedName>
        <fullName evidence="3 4">Transmembrane protein 273 isoform X3</fullName>
    </submittedName>
</protein>
<dbReference type="Pfam" id="PF14986">
    <property type="entry name" value="DUF4514"/>
    <property type="match status" value="1"/>
</dbReference>
<name>A0A7E6DUC9_9CHIR</name>
<evidence type="ECO:0000313" key="3">
    <source>
        <dbReference type="RefSeq" id="XP_035882594.1"/>
    </source>
</evidence>
<feature type="transmembrane region" description="Helical" evidence="1">
    <location>
        <begin position="23"/>
        <end position="41"/>
    </location>
</feature>
<keyword evidence="2" id="KW-1185">Reference proteome</keyword>
<dbReference type="AlphaFoldDB" id="A0A7E6DUC9"/>
<dbReference type="PANTHER" id="PTHR37857">
    <property type="entry name" value="TRANSMEMBRANE PROTEIN 273"/>
    <property type="match status" value="1"/>
</dbReference>
<evidence type="ECO:0000313" key="4">
    <source>
        <dbReference type="RefSeq" id="XP_035882595.1"/>
    </source>
</evidence>
<dbReference type="RefSeq" id="XP_035882595.1">
    <property type="nucleotide sequence ID" value="XM_036026702.1"/>
</dbReference>
<dbReference type="CTD" id="170371"/>
<organism evidence="2 3">
    <name type="scientific">Phyllostomus discolor</name>
    <name type="common">pale spear-nosed bat</name>
    <dbReference type="NCBI Taxonomy" id="89673"/>
    <lineage>
        <taxon>Eukaryota</taxon>
        <taxon>Metazoa</taxon>
        <taxon>Chordata</taxon>
        <taxon>Craniata</taxon>
        <taxon>Vertebrata</taxon>
        <taxon>Euteleostomi</taxon>
        <taxon>Mammalia</taxon>
        <taxon>Eutheria</taxon>
        <taxon>Laurasiatheria</taxon>
        <taxon>Chiroptera</taxon>
        <taxon>Yangochiroptera</taxon>
        <taxon>Phyllostomidae</taxon>
        <taxon>Phyllostominae</taxon>
        <taxon>Phyllostomus</taxon>
    </lineage>
</organism>
<gene>
    <name evidence="3 4" type="primary">TMEM273</name>
</gene>
<sequence>MLEELKCWQRASQLRLKLVDIKYAIIGAALGVAILAGFLALKIYMIKKHLFDIDSSDLRFNDTIALKKTAPRWFSSFPEMHK</sequence>
<keyword evidence="1" id="KW-1133">Transmembrane helix</keyword>
<dbReference type="RefSeq" id="XP_035882594.1">
    <property type="nucleotide sequence ID" value="XM_036026701.1"/>
</dbReference>
<dbReference type="PANTHER" id="PTHR37857:SF1">
    <property type="entry name" value="TRANSMEMBRANE PROTEIN 273"/>
    <property type="match status" value="1"/>
</dbReference>
<dbReference type="Proteomes" id="UP000504628">
    <property type="component" value="Chromosome 5"/>
</dbReference>
<keyword evidence="1 3" id="KW-0812">Transmembrane</keyword>